<reference evidence="2" key="1">
    <citation type="submission" date="2017-01" db="EMBL/GenBank/DDBJ databases">
        <title>Comparative genomics of anhydrobiosis in the tardigrade Hypsibius dujardini.</title>
        <authorList>
            <person name="Yoshida Y."/>
            <person name="Koutsovoulos G."/>
            <person name="Laetsch D."/>
            <person name="Stevens L."/>
            <person name="Kumar S."/>
            <person name="Horikawa D."/>
            <person name="Ishino K."/>
            <person name="Komine S."/>
            <person name="Tomita M."/>
            <person name="Blaxter M."/>
            <person name="Arakawa K."/>
        </authorList>
    </citation>
    <scope>NUCLEOTIDE SEQUENCE [LARGE SCALE GENOMIC DNA]</scope>
    <source>
        <strain evidence="2">Z151</strain>
    </source>
</reference>
<keyword evidence="2" id="KW-1185">Reference proteome</keyword>
<organism evidence="1 2">
    <name type="scientific">Hypsibius exemplaris</name>
    <name type="common">Freshwater tardigrade</name>
    <dbReference type="NCBI Taxonomy" id="2072580"/>
    <lineage>
        <taxon>Eukaryota</taxon>
        <taxon>Metazoa</taxon>
        <taxon>Ecdysozoa</taxon>
        <taxon>Tardigrada</taxon>
        <taxon>Eutardigrada</taxon>
        <taxon>Parachela</taxon>
        <taxon>Hypsibioidea</taxon>
        <taxon>Hypsibiidae</taxon>
        <taxon>Hypsibius</taxon>
    </lineage>
</organism>
<dbReference type="Proteomes" id="UP000192578">
    <property type="component" value="Unassembled WGS sequence"/>
</dbReference>
<comment type="caution">
    <text evidence="1">The sequence shown here is derived from an EMBL/GenBank/DDBJ whole genome shotgun (WGS) entry which is preliminary data.</text>
</comment>
<accession>A0A1W0X2S4</accession>
<proteinExistence type="predicted"/>
<protein>
    <submittedName>
        <fullName evidence="1">Uncharacterized protein</fullName>
    </submittedName>
</protein>
<dbReference type="AlphaFoldDB" id="A0A1W0X2S4"/>
<dbReference type="EMBL" id="MTYJ01000021">
    <property type="protein sequence ID" value="OQV21763.1"/>
    <property type="molecule type" value="Genomic_DNA"/>
</dbReference>
<evidence type="ECO:0000313" key="2">
    <source>
        <dbReference type="Proteomes" id="UP000192578"/>
    </source>
</evidence>
<evidence type="ECO:0000313" key="1">
    <source>
        <dbReference type="EMBL" id="OQV21763.1"/>
    </source>
</evidence>
<name>A0A1W0X2S4_HYPEX</name>
<sequence length="81" mass="8398">MGPAVHPERQIKSPQRVVSAVARGAGRVSTVARGAGRVSTVARGAGRVSTVGSTVIPFHDVFIGPTAWVTATAVLRPFYTV</sequence>
<gene>
    <name evidence="1" type="ORF">BV898_04340</name>
</gene>